<dbReference type="InterPro" id="IPR006119">
    <property type="entry name" value="Resolv_N"/>
</dbReference>
<feature type="domain" description="Resolvase/invertase-type recombinase catalytic" evidence="3">
    <location>
        <begin position="11"/>
        <end position="147"/>
    </location>
</feature>
<evidence type="ECO:0000313" key="4">
    <source>
        <dbReference type="EMBL" id="MCE7006606.1"/>
    </source>
</evidence>
<keyword evidence="2" id="KW-0233">DNA recombination</keyword>
<accession>A0ABS8ZFK8</accession>
<dbReference type="EMBL" id="JAJVCN010000002">
    <property type="protein sequence ID" value="MCE7006606.1"/>
    <property type="molecule type" value="Genomic_DNA"/>
</dbReference>
<dbReference type="SMART" id="SM00857">
    <property type="entry name" value="Resolvase"/>
    <property type="match status" value="1"/>
</dbReference>
<sequence>MAEAPRSPGKAVLYLRVARRSEPGKTDTEINMQRQACEHRASELGLEVVCEYVDYGRSGGLDQRPRLKELLSDLKLRRDVQWVIAYDQQSVARTMLEYTYAIWDVQDSGAELEIASLPHVSHEHNGLTGRRMRRIGEQQHRRSNDNS</sequence>
<protein>
    <submittedName>
        <fullName evidence="4">Recombinase family protein</fullName>
    </submittedName>
</protein>
<evidence type="ECO:0000259" key="3">
    <source>
        <dbReference type="SMART" id="SM00857"/>
    </source>
</evidence>
<dbReference type="InterPro" id="IPR050639">
    <property type="entry name" value="SSR_resolvase"/>
</dbReference>
<dbReference type="Gene3D" id="3.40.50.1390">
    <property type="entry name" value="Resolvase, N-terminal catalytic domain"/>
    <property type="match status" value="1"/>
</dbReference>
<dbReference type="PANTHER" id="PTHR30461:SF2">
    <property type="entry name" value="SERINE RECOMBINASE PINE-RELATED"/>
    <property type="match status" value="1"/>
</dbReference>
<evidence type="ECO:0000313" key="5">
    <source>
        <dbReference type="Proteomes" id="UP001521150"/>
    </source>
</evidence>
<organism evidence="4 5">
    <name type="scientific">Kibdelosporangium philippinense</name>
    <dbReference type="NCBI Taxonomy" id="211113"/>
    <lineage>
        <taxon>Bacteria</taxon>
        <taxon>Bacillati</taxon>
        <taxon>Actinomycetota</taxon>
        <taxon>Actinomycetes</taxon>
        <taxon>Pseudonocardiales</taxon>
        <taxon>Pseudonocardiaceae</taxon>
        <taxon>Kibdelosporangium</taxon>
    </lineage>
</organism>
<dbReference type="PANTHER" id="PTHR30461">
    <property type="entry name" value="DNA-INVERTASE FROM LAMBDOID PROPHAGE"/>
    <property type="match status" value="1"/>
</dbReference>
<dbReference type="SUPFAM" id="SSF53041">
    <property type="entry name" value="Resolvase-like"/>
    <property type="match status" value="1"/>
</dbReference>
<dbReference type="RefSeq" id="WP_233728062.1">
    <property type="nucleotide sequence ID" value="NZ_JAJVCN010000002.1"/>
</dbReference>
<name>A0ABS8ZFK8_9PSEU</name>
<comment type="caution">
    <text evidence="4">The sequence shown here is derived from an EMBL/GenBank/DDBJ whole genome shotgun (WGS) entry which is preliminary data.</text>
</comment>
<evidence type="ECO:0000256" key="2">
    <source>
        <dbReference type="ARBA" id="ARBA00023172"/>
    </source>
</evidence>
<dbReference type="Pfam" id="PF00239">
    <property type="entry name" value="Resolvase"/>
    <property type="match status" value="1"/>
</dbReference>
<reference evidence="4 5" key="1">
    <citation type="submission" date="2021-12" db="EMBL/GenBank/DDBJ databases">
        <title>Genome sequence of Kibdelosporangium philippinense ATCC 49844.</title>
        <authorList>
            <person name="Fedorov E.A."/>
            <person name="Omeragic M."/>
            <person name="Shalygina K.F."/>
            <person name="Maclea K.S."/>
        </authorList>
    </citation>
    <scope>NUCLEOTIDE SEQUENCE [LARGE SCALE GENOMIC DNA]</scope>
    <source>
        <strain evidence="4 5">ATCC 49844</strain>
    </source>
</reference>
<evidence type="ECO:0000256" key="1">
    <source>
        <dbReference type="ARBA" id="ARBA00023125"/>
    </source>
</evidence>
<proteinExistence type="predicted"/>
<dbReference type="Proteomes" id="UP001521150">
    <property type="component" value="Unassembled WGS sequence"/>
</dbReference>
<keyword evidence="5" id="KW-1185">Reference proteome</keyword>
<keyword evidence="1" id="KW-0238">DNA-binding</keyword>
<dbReference type="InterPro" id="IPR036162">
    <property type="entry name" value="Resolvase-like_N_sf"/>
</dbReference>
<gene>
    <name evidence="4" type="ORF">LWC34_27805</name>
</gene>